<name>A0A6L2P3S6_TANCI</name>
<sequence length="205" mass="23985">MFPFPEETADKETTMAEPNDYITATQKKFISNDSKGRMVEKFIVEIKGTFLVKMRDNAFNGNIRENAFKRIDKFLKVVGPIKINGLTQDQFKLSVFTVSLAGAASEWFTKECIGSITTWDNMVEKFVLKFYHLFDHDEEEENEEDDDPTKRTMRFEMMKYSFNNDEEYITIKESEYLNHSKDSLGAYQELLRLIDEGWVVTTLDE</sequence>
<organism evidence="1">
    <name type="scientific">Tanacetum cinerariifolium</name>
    <name type="common">Dalmatian daisy</name>
    <name type="synonym">Chrysanthemum cinerariifolium</name>
    <dbReference type="NCBI Taxonomy" id="118510"/>
    <lineage>
        <taxon>Eukaryota</taxon>
        <taxon>Viridiplantae</taxon>
        <taxon>Streptophyta</taxon>
        <taxon>Embryophyta</taxon>
        <taxon>Tracheophyta</taxon>
        <taxon>Spermatophyta</taxon>
        <taxon>Magnoliopsida</taxon>
        <taxon>eudicotyledons</taxon>
        <taxon>Gunneridae</taxon>
        <taxon>Pentapetalae</taxon>
        <taxon>asterids</taxon>
        <taxon>campanulids</taxon>
        <taxon>Asterales</taxon>
        <taxon>Asteraceae</taxon>
        <taxon>Asteroideae</taxon>
        <taxon>Anthemideae</taxon>
        <taxon>Anthemidinae</taxon>
        <taxon>Tanacetum</taxon>
    </lineage>
</organism>
<evidence type="ECO:0008006" key="2">
    <source>
        <dbReference type="Google" id="ProtNLM"/>
    </source>
</evidence>
<evidence type="ECO:0000313" key="1">
    <source>
        <dbReference type="EMBL" id="GEU92249.1"/>
    </source>
</evidence>
<comment type="caution">
    <text evidence="1">The sequence shown here is derived from an EMBL/GenBank/DDBJ whole genome shotgun (WGS) entry which is preliminary data.</text>
</comment>
<reference evidence="1" key="1">
    <citation type="journal article" date="2019" name="Sci. Rep.">
        <title>Draft genome of Tanacetum cinerariifolium, the natural source of mosquito coil.</title>
        <authorList>
            <person name="Yamashiro T."/>
            <person name="Shiraishi A."/>
            <person name="Satake H."/>
            <person name="Nakayama K."/>
        </authorList>
    </citation>
    <scope>NUCLEOTIDE SEQUENCE</scope>
</reference>
<accession>A0A6L2P3S6</accession>
<dbReference type="AlphaFoldDB" id="A0A6L2P3S6"/>
<protein>
    <recommendedName>
        <fullName evidence="2">Retrotransposon gag domain-containing protein</fullName>
    </recommendedName>
</protein>
<proteinExistence type="predicted"/>
<dbReference type="EMBL" id="BKCJ010010584">
    <property type="protein sequence ID" value="GEU92249.1"/>
    <property type="molecule type" value="Genomic_DNA"/>
</dbReference>
<gene>
    <name evidence="1" type="ORF">Tci_064227</name>
</gene>